<gene>
    <name evidence="18" type="primary">cysJ</name>
    <name evidence="18" type="ORF">Pan216_13440</name>
</gene>
<keyword evidence="8" id="KW-0274">FAD</keyword>
<sequence length="538" mass="59168">MHELNTNLTTERLVPLIPESAPFNTEQRAWLNGFLAGYFSNEVVPETAQPAVATSGQVPEPEAAPIEEDFPWHDPGLEVEERLALADDRPLERRLMAAMAQLDCGQCGYVCQTYAEAIANGSESKLTLCSPGGKTTNRQLKKLLAESDAPSANGDGSPGATSTASETNGQDKAGYDRNHPVSGRLLESRRLNHPESDKETRFISIDLSESGLTFEVGDSLGIFPKNCPDLIGELLGELGASGEETVGNNGSSKTLAELLSHADFGAPSDESLQLLAECATDAEEHAYLHRCLEDGTDDGDDIVDVLRRVPSAKPDPASFALTLEQLQPRLYSISSSQKEHPGQVQLTVAVVRYERNERRRKGVASTFLSERLEPGTPIDVYVQRSHGFRLPGADVPVIMIGPGTGIAPFRAFLQERKASGAKGKNWLFFGDWRREHDFLYEDEFSCYLTDGHLTNLDLAFSRDQAEKIYVQHLMRERGKDLWEWLQEGAHLYVCGDAKRMARDVDKALKEVATTHGGVDGDQYVKELSAAGRYLKDVY</sequence>
<dbReference type="PRINTS" id="PR00371">
    <property type="entry name" value="FPNCR"/>
</dbReference>
<dbReference type="GO" id="GO:0051539">
    <property type="term" value="F:4 iron, 4 sulfur cluster binding"/>
    <property type="evidence" value="ECO:0007669"/>
    <property type="project" value="UniProtKB-KW"/>
</dbReference>
<evidence type="ECO:0000256" key="10">
    <source>
        <dbReference type="ARBA" id="ARBA00023002"/>
    </source>
</evidence>
<dbReference type="Gene3D" id="1.20.990.10">
    <property type="entry name" value="NADPH-cytochrome p450 Reductase, Chain A, domain 3"/>
    <property type="match status" value="1"/>
</dbReference>
<dbReference type="SUPFAM" id="SSF63380">
    <property type="entry name" value="Riboflavin synthase domain-like"/>
    <property type="match status" value="1"/>
</dbReference>
<dbReference type="GO" id="GO:0046872">
    <property type="term" value="F:metal ion binding"/>
    <property type="evidence" value="ECO:0007669"/>
    <property type="project" value="UniProtKB-KW"/>
</dbReference>
<feature type="domain" description="4Fe-4S" evidence="17">
    <location>
        <begin position="86"/>
        <end position="146"/>
    </location>
</feature>
<keyword evidence="11" id="KW-0408">Iron</keyword>
<dbReference type="InterPro" id="IPR001709">
    <property type="entry name" value="Flavoprot_Pyr_Nucl_cyt_Rdtase"/>
</dbReference>
<evidence type="ECO:0000256" key="9">
    <source>
        <dbReference type="ARBA" id="ARBA00022857"/>
    </source>
</evidence>
<feature type="domain" description="FAD-binding FR-type" evidence="16">
    <location>
        <begin position="178"/>
        <end position="391"/>
    </location>
</feature>
<dbReference type="Pfam" id="PF04060">
    <property type="entry name" value="FeS"/>
    <property type="match status" value="1"/>
</dbReference>
<comment type="cofactor">
    <cofactor evidence="2">
        <name>FAD</name>
        <dbReference type="ChEBI" id="CHEBI:57692"/>
    </cofactor>
</comment>
<dbReference type="InterPro" id="IPR023173">
    <property type="entry name" value="NADPH_Cyt_P450_Rdtase_alpha"/>
</dbReference>
<dbReference type="InterPro" id="IPR017927">
    <property type="entry name" value="FAD-bd_FR_type"/>
</dbReference>
<evidence type="ECO:0000259" key="17">
    <source>
        <dbReference type="PROSITE" id="PS51656"/>
    </source>
</evidence>
<dbReference type="KEGG" id="knv:Pan216_13440"/>
<evidence type="ECO:0000256" key="14">
    <source>
        <dbReference type="ARBA" id="ARBA00052219"/>
    </source>
</evidence>
<dbReference type="AlphaFoldDB" id="A0A518B0J4"/>
<keyword evidence="6" id="KW-0288">FMN</keyword>
<evidence type="ECO:0000256" key="8">
    <source>
        <dbReference type="ARBA" id="ARBA00022827"/>
    </source>
</evidence>
<evidence type="ECO:0000256" key="13">
    <source>
        <dbReference type="ARBA" id="ARBA00023192"/>
    </source>
</evidence>
<keyword evidence="4" id="KW-0004">4Fe-4S</keyword>
<dbReference type="PROSITE" id="PS51384">
    <property type="entry name" value="FAD_FR"/>
    <property type="match status" value="1"/>
</dbReference>
<accession>A0A518B0J4</accession>
<keyword evidence="19" id="KW-1185">Reference proteome</keyword>
<dbReference type="Proteomes" id="UP000317093">
    <property type="component" value="Chromosome"/>
</dbReference>
<dbReference type="PANTHER" id="PTHR19384:SF128">
    <property type="entry name" value="NADPH OXIDOREDUCTASE A"/>
    <property type="match status" value="1"/>
</dbReference>
<dbReference type="NCBIfam" id="NF004859">
    <property type="entry name" value="PRK06214.1"/>
    <property type="match status" value="1"/>
</dbReference>
<keyword evidence="7" id="KW-0479">Metal-binding</keyword>
<protein>
    <recommendedName>
        <fullName evidence="3">assimilatory sulfite reductase (NADPH)</fullName>
        <ecNumber evidence="3">1.8.1.2</ecNumber>
    </recommendedName>
</protein>
<comment type="cofactor">
    <cofactor evidence="1">
        <name>FMN</name>
        <dbReference type="ChEBI" id="CHEBI:58210"/>
    </cofactor>
</comment>
<evidence type="ECO:0000256" key="5">
    <source>
        <dbReference type="ARBA" id="ARBA00022630"/>
    </source>
</evidence>
<dbReference type="Pfam" id="PF00667">
    <property type="entry name" value="FAD_binding_1"/>
    <property type="match status" value="1"/>
</dbReference>
<dbReference type="GO" id="GO:0019344">
    <property type="term" value="P:cysteine biosynthetic process"/>
    <property type="evidence" value="ECO:0007669"/>
    <property type="project" value="UniProtKB-KW"/>
</dbReference>
<feature type="region of interest" description="Disordered" evidence="15">
    <location>
        <begin position="147"/>
        <end position="198"/>
    </location>
</feature>
<dbReference type="InterPro" id="IPR003097">
    <property type="entry name" value="CysJ-like_FAD-binding"/>
</dbReference>
<dbReference type="EC" id="1.8.1.2" evidence="3"/>
<dbReference type="GO" id="GO:0010181">
    <property type="term" value="F:FMN binding"/>
    <property type="evidence" value="ECO:0007669"/>
    <property type="project" value="TreeGrafter"/>
</dbReference>
<dbReference type="Gene3D" id="3.40.50.80">
    <property type="entry name" value="Nucleotide-binding domain of ferredoxin-NADP reductase (FNR) module"/>
    <property type="match status" value="1"/>
</dbReference>
<dbReference type="SUPFAM" id="SSF52343">
    <property type="entry name" value="Ferredoxin reductase-like, C-terminal NADP-linked domain"/>
    <property type="match status" value="1"/>
</dbReference>
<keyword evidence="13" id="KW-0028">Amino-acid biosynthesis</keyword>
<keyword evidence="9" id="KW-0521">NADP</keyword>
<dbReference type="Pfam" id="PF00175">
    <property type="entry name" value="NAD_binding_1"/>
    <property type="match status" value="1"/>
</dbReference>
<evidence type="ECO:0000256" key="2">
    <source>
        <dbReference type="ARBA" id="ARBA00001974"/>
    </source>
</evidence>
<feature type="compositionally biased region" description="Polar residues" evidence="15">
    <location>
        <begin position="159"/>
        <end position="170"/>
    </location>
</feature>
<keyword evidence="10 18" id="KW-0560">Oxidoreductase</keyword>
<evidence type="ECO:0000256" key="7">
    <source>
        <dbReference type="ARBA" id="ARBA00022723"/>
    </source>
</evidence>
<dbReference type="Gene3D" id="2.40.30.10">
    <property type="entry name" value="Translation factors"/>
    <property type="match status" value="1"/>
</dbReference>
<dbReference type="PANTHER" id="PTHR19384">
    <property type="entry name" value="NITRIC OXIDE SYNTHASE-RELATED"/>
    <property type="match status" value="1"/>
</dbReference>
<feature type="compositionally biased region" description="Basic and acidic residues" evidence="15">
    <location>
        <begin position="186"/>
        <end position="198"/>
    </location>
</feature>
<dbReference type="InterPro" id="IPR039261">
    <property type="entry name" value="FNR_nucleotide-bd"/>
</dbReference>
<proteinExistence type="predicted"/>
<evidence type="ECO:0000256" key="12">
    <source>
        <dbReference type="ARBA" id="ARBA00023014"/>
    </source>
</evidence>
<evidence type="ECO:0000256" key="3">
    <source>
        <dbReference type="ARBA" id="ARBA00012604"/>
    </source>
</evidence>
<dbReference type="Gene3D" id="1.10.15.40">
    <property type="entry name" value="Electron transport complex subunit B, putative Fe-S cluster"/>
    <property type="match status" value="1"/>
</dbReference>
<dbReference type="GO" id="GO:0004783">
    <property type="term" value="F:sulfite reductase (NADPH) activity"/>
    <property type="evidence" value="ECO:0007669"/>
    <property type="project" value="UniProtKB-EC"/>
</dbReference>
<name>A0A518B0J4_9BACT</name>
<evidence type="ECO:0000256" key="1">
    <source>
        <dbReference type="ARBA" id="ARBA00001917"/>
    </source>
</evidence>
<dbReference type="PROSITE" id="PS51656">
    <property type="entry name" value="4FE4S"/>
    <property type="match status" value="1"/>
</dbReference>
<dbReference type="InterPro" id="IPR001433">
    <property type="entry name" value="OxRdtase_FAD/NAD-bd"/>
</dbReference>
<evidence type="ECO:0000313" key="19">
    <source>
        <dbReference type="Proteomes" id="UP000317093"/>
    </source>
</evidence>
<evidence type="ECO:0000313" key="18">
    <source>
        <dbReference type="EMBL" id="QDU60503.1"/>
    </source>
</evidence>
<keyword evidence="13" id="KW-0198">Cysteine biosynthesis</keyword>
<keyword evidence="12" id="KW-0411">Iron-sulfur</keyword>
<keyword evidence="5" id="KW-0285">Flavoprotein</keyword>
<reference evidence="18 19" key="1">
    <citation type="submission" date="2019-02" db="EMBL/GenBank/DDBJ databases">
        <title>Deep-cultivation of Planctomycetes and their phenomic and genomic characterization uncovers novel biology.</title>
        <authorList>
            <person name="Wiegand S."/>
            <person name="Jogler M."/>
            <person name="Boedeker C."/>
            <person name="Pinto D."/>
            <person name="Vollmers J."/>
            <person name="Rivas-Marin E."/>
            <person name="Kohn T."/>
            <person name="Peeters S.H."/>
            <person name="Heuer A."/>
            <person name="Rast P."/>
            <person name="Oberbeckmann S."/>
            <person name="Bunk B."/>
            <person name="Jeske O."/>
            <person name="Meyerdierks A."/>
            <person name="Storesund J.E."/>
            <person name="Kallscheuer N."/>
            <person name="Luecker S."/>
            <person name="Lage O.M."/>
            <person name="Pohl T."/>
            <person name="Merkel B.J."/>
            <person name="Hornburger P."/>
            <person name="Mueller R.-W."/>
            <person name="Bruemmer F."/>
            <person name="Labrenz M."/>
            <person name="Spormann A.M."/>
            <person name="Op den Camp H."/>
            <person name="Overmann J."/>
            <person name="Amann R."/>
            <person name="Jetten M.S.M."/>
            <person name="Mascher T."/>
            <person name="Medema M.H."/>
            <person name="Devos D.P."/>
            <person name="Kaster A.-K."/>
            <person name="Ovreas L."/>
            <person name="Rohde M."/>
            <person name="Galperin M.Y."/>
            <person name="Jogler C."/>
        </authorList>
    </citation>
    <scope>NUCLEOTIDE SEQUENCE [LARGE SCALE GENOMIC DNA]</scope>
    <source>
        <strain evidence="18 19">Pan216</strain>
    </source>
</reference>
<evidence type="ECO:0000256" key="4">
    <source>
        <dbReference type="ARBA" id="ARBA00022485"/>
    </source>
</evidence>
<dbReference type="OrthoDB" id="9789468at2"/>
<dbReference type="RefSeq" id="WP_145256440.1">
    <property type="nucleotide sequence ID" value="NZ_CP036279.1"/>
</dbReference>
<dbReference type="FunFam" id="3.40.50.80:FF:000001">
    <property type="entry name" value="NADPH--cytochrome P450 reductase 1"/>
    <property type="match status" value="1"/>
</dbReference>
<dbReference type="InterPro" id="IPR017938">
    <property type="entry name" value="Riboflavin_synthase-like_b-brl"/>
</dbReference>
<dbReference type="GO" id="GO:0050660">
    <property type="term" value="F:flavin adenine dinucleotide binding"/>
    <property type="evidence" value="ECO:0007669"/>
    <property type="project" value="TreeGrafter"/>
</dbReference>
<organism evidence="18 19">
    <name type="scientific">Kolteria novifilia</name>
    <dbReference type="NCBI Taxonomy" id="2527975"/>
    <lineage>
        <taxon>Bacteria</taxon>
        <taxon>Pseudomonadati</taxon>
        <taxon>Planctomycetota</taxon>
        <taxon>Planctomycetia</taxon>
        <taxon>Kolteriales</taxon>
        <taxon>Kolteriaceae</taxon>
        <taxon>Kolteria</taxon>
    </lineage>
</organism>
<evidence type="ECO:0000256" key="11">
    <source>
        <dbReference type="ARBA" id="ARBA00023004"/>
    </source>
</evidence>
<dbReference type="CDD" id="cd06199">
    <property type="entry name" value="SiR"/>
    <property type="match status" value="1"/>
</dbReference>
<dbReference type="EMBL" id="CP036279">
    <property type="protein sequence ID" value="QDU60503.1"/>
    <property type="molecule type" value="Genomic_DNA"/>
</dbReference>
<evidence type="ECO:0000256" key="15">
    <source>
        <dbReference type="SAM" id="MobiDB-lite"/>
    </source>
</evidence>
<dbReference type="GO" id="GO:0005829">
    <property type="term" value="C:cytosol"/>
    <property type="evidence" value="ECO:0007669"/>
    <property type="project" value="TreeGrafter"/>
</dbReference>
<evidence type="ECO:0000259" key="16">
    <source>
        <dbReference type="PROSITE" id="PS51384"/>
    </source>
</evidence>
<dbReference type="InterPro" id="IPR007202">
    <property type="entry name" value="4Fe-4S_dom"/>
</dbReference>
<comment type="catalytic activity">
    <reaction evidence="14">
        <text>hydrogen sulfide + 3 NADP(+) + 3 H2O = sulfite + 3 NADPH + 4 H(+)</text>
        <dbReference type="Rhea" id="RHEA:13801"/>
        <dbReference type="ChEBI" id="CHEBI:15377"/>
        <dbReference type="ChEBI" id="CHEBI:15378"/>
        <dbReference type="ChEBI" id="CHEBI:17359"/>
        <dbReference type="ChEBI" id="CHEBI:29919"/>
        <dbReference type="ChEBI" id="CHEBI:57783"/>
        <dbReference type="ChEBI" id="CHEBI:58349"/>
        <dbReference type="EC" id="1.8.1.2"/>
    </reaction>
</comment>
<evidence type="ECO:0000256" key="6">
    <source>
        <dbReference type="ARBA" id="ARBA00022643"/>
    </source>
</evidence>